<evidence type="ECO:0000256" key="3">
    <source>
        <dbReference type="ARBA" id="ARBA00022525"/>
    </source>
</evidence>
<evidence type="ECO:0000256" key="1">
    <source>
        <dbReference type="ARBA" id="ARBA00004168"/>
    </source>
</evidence>
<evidence type="ECO:0000256" key="6">
    <source>
        <dbReference type="SAM" id="Phobius"/>
    </source>
</evidence>
<dbReference type="InterPro" id="IPR048052">
    <property type="entry name" value="FM1-like"/>
</dbReference>
<keyword evidence="9" id="KW-1185">Reference proteome</keyword>
<feature type="transmembrane region" description="Helical" evidence="6">
    <location>
        <begin position="463"/>
        <end position="484"/>
    </location>
</feature>
<dbReference type="Pfam" id="PF00746">
    <property type="entry name" value="Gram_pos_anchor"/>
    <property type="match status" value="1"/>
</dbReference>
<evidence type="ECO:0000256" key="5">
    <source>
        <dbReference type="ARBA" id="ARBA00023088"/>
    </source>
</evidence>
<evidence type="ECO:0000256" key="4">
    <source>
        <dbReference type="ARBA" id="ARBA00022729"/>
    </source>
</evidence>
<keyword evidence="2" id="KW-0134">Cell wall</keyword>
<evidence type="ECO:0000259" key="7">
    <source>
        <dbReference type="PROSITE" id="PS50847"/>
    </source>
</evidence>
<dbReference type="EMBL" id="WUUK01000003">
    <property type="protein sequence ID" value="MXQ51411.1"/>
    <property type="molecule type" value="Genomic_DNA"/>
</dbReference>
<keyword evidence="6" id="KW-0812">Transmembrane</keyword>
<dbReference type="RefSeq" id="WP_160655910.1">
    <property type="nucleotide sequence ID" value="NZ_JBHRWU010000001.1"/>
</dbReference>
<dbReference type="OrthoDB" id="2056845at2"/>
<dbReference type="Proteomes" id="UP000436284">
    <property type="component" value="Unassembled WGS sequence"/>
</dbReference>
<keyword evidence="6" id="KW-1133">Transmembrane helix</keyword>
<gene>
    <name evidence="8" type="ORF">GQ671_09020</name>
</gene>
<dbReference type="InterPro" id="IPR019931">
    <property type="entry name" value="LPXTG_anchor"/>
</dbReference>
<proteinExistence type="predicted"/>
<comment type="subcellular location">
    <subcellularLocation>
        <location evidence="1">Secreted</location>
        <location evidence="1">Cell wall</location>
        <topology evidence="1">Peptidoglycan-anchor</topology>
    </subcellularLocation>
</comment>
<comment type="caution">
    <text evidence="8">The sequence shown here is derived from an EMBL/GenBank/DDBJ whole genome shotgun (WGS) entry which is preliminary data.</text>
</comment>
<dbReference type="InterPro" id="IPR013783">
    <property type="entry name" value="Ig-like_fold"/>
</dbReference>
<accession>A0A6N8U548</accession>
<dbReference type="Gene3D" id="2.60.40.10">
    <property type="entry name" value="Immunoglobulins"/>
    <property type="match status" value="2"/>
</dbReference>
<keyword evidence="5" id="KW-0572">Peptidoglycan-anchor</keyword>
<dbReference type="Pfam" id="PF17802">
    <property type="entry name" value="SpaA"/>
    <property type="match status" value="1"/>
</dbReference>
<dbReference type="InterPro" id="IPR041033">
    <property type="entry name" value="SpaA_PFL_dom_1"/>
</dbReference>
<dbReference type="Gene3D" id="2.60.40.740">
    <property type="match status" value="1"/>
</dbReference>
<reference evidence="8 9" key="1">
    <citation type="submission" date="2019-12" db="EMBL/GenBank/DDBJ databases">
        <title>Salinicoccus cyprini sp. nov., isolated from gastro-intestinal tract of mirror carp, Cyprinus carpio var. specularis, collected from Gobind Sagar Reservoir, Himachal Pradesh, India.</title>
        <authorList>
            <person name="Talwar C."/>
            <person name="Singh A.K."/>
            <person name="Lal R."/>
            <person name="Negi R.K."/>
        </authorList>
    </citation>
    <scope>NUCLEOTIDE SEQUENCE [LARGE SCALE GENOMIC DNA]</scope>
    <source>
        <strain evidence="8 9">J-82</strain>
    </source>
</reference>
<dbReference type="NCBIfam" id="TIGR04226">
    <property type="entry name" value="RrgB_K2N_iso_D2"/>
    <property type="match status" value="1"/>
</dbReference>
<keyword evidence="4" id="KW-0732">Signal</keyword>
<dbReference type="PROSITE" id="PS50847">
    <property type="entry name" value="GRAM_POS_ANCHORING"/>
    <property type="match status" value="1"/>
</dbReference>
<organism evidence="8 9">
    <name type="scientific">Salinicoccus hispanicus</name>
    <dbReference type="NCBI Taxonomy" id="157225"/>
    <lineage>
        <taxon>Bacteria</taxon>
        <taxon>Bacillati</taxon>
        <taxon>Bacillota</taxon>
        <taxon>Bacilli</taxon>
        <taxon>Bacillales</taxon>
        <taxon>Staphylococcaceae</taxon>
        <taxon>Salinicoccus</taxon>
    </lineage>
</organism>
<dbReference type="NCBIfam" id="TIGR01167">
    <property type="entry name" value="LPXTG_anchor"/>
    <property type="match status" value="1"/>
</dbReference>
<evidence type="ECO:0000313" key="9">
    <source>
        <dbReference type="Proteomes" id="UP000436284"/>
    </source>
</evidence>
<dbReference type="AlphaFoldDB" id="A0A6N8U548"/>
<evidence type="ECO:0000313" key="8">
    <source>
        <dbReference type="EMBL" id="MXQ51411.1"/>
    </source>
</evidence>
<dbReference type="InterPro" id="IPR026466">
    <property type="entry name" value="Fim_isopep_form_D2_dom"/>
</dbReference>
<evidence type="ECO:0000256" key="2">
    <source>
        <dbReference type="ARBA" id="ARBA00022512"/>
    </source>
</evidence>
<dbReference type="InterPro" id="IPR032364">
    <property type="entry name" value="GramPos_pilinD1_N"/>
</dbReference>
<protein>
    <submittedName>
        <fullName evidence="8">SpaH/EbpB family LPXTG-anchored major pilin</fullName>
    </submittedName>
</protein>
<dbReference type="NCBIfam" id="NF033902">
    <property type="entry name" value="iso_D2_wall_anc"/>
    <property type="match status" value="1"/>
</dbReference>
<keyword evidence="3" id="KW-0964">Secreted</keyword>
<sequence length="490" mass="53985">MSKLYKLTSMIFALCLIITLVIPQEIIHATTTETENLTNLTIHKITGDTKETASYGELTGTETPDGEPISNIIFTYWEVSKAHYDVMMENQTAYQTTTQVETLTNTSGTALSATQDDGTTSIKGLTEGYYWFVENKSAAVIKSAAVPFGLVLPITNKNGNGYITNLHVYPKNTLAATPTIDETISGNNDKSKSADIGENITWNIKTTVPKGIEEYDKYTIESTIHDHLNFNVDNVSVDYNGTTLKKDIDYSISFNDGSRNLIIELPKTKFSEMGAAWNDSQNPPTLHISMTNRINNHAEMGNPIKNNSRILFDNGHGTNSSTSVEEPPVVYTGGKKFIKVTEDRDENGKLVTLPDAEFVILNSNGKFLKQDKETLDVSWAATQAEAKKFTSNTDGTFEVTGLSYGIDNDNNEGSSTYTLRETKAPTDYALPTNRNTEFIVNNSSYNDTQPIINKRVSIPDTGGTGTILFTVIGLALMILALVLIRRRKQA</sequence>
<keyword evidence="6" id="KW-0472">Membrane</keyword>
<name>A0A6N8U548_9STAP</name>
<dbReference type="Pfam" id="PF16555">
    <property type="entry name" value="GramPos_pilinD1"/>
    <property type="match status" value="1"/>
</dbReference>
<feature type="domain" description="Gram-positive cocci surface proteins LPxTG" evidence="7">
    <location>
        <begin position="458"/>
        <end position="490"/>
    </location>
</feature>